<dbReference type="InterPro" id="IPR012337">
    <property type="entry name" value="RNaseH-like_sf"/>
</dbReference>
<keyword evidence="2" id="KW-0378">Hydrolase</keyword>
<protein>
    <submittedName>
        <fullName evidence="2">Exonuclease</fullName>
    </submittedName>
</protein>
<evidence type="ECO:0000313" key="2">
    <source>
        <dbReference type="EMBL" id="AXH68793.1"/>
    </source>
</evidence>
<dbReference type="SMART" id="SM00479">
    <property type="entry name" value="EXOIII"/>
    <property type="match status" value="1"/>
</dbReference>
<dbReference type="GO" id="GO:0003676">
    <property type="term" value="F:nucleic acid binding"/>
    <property type="evidence" value="ECO:0007669"/>
    <property type="project" value="InterPro"/>
</dbReference>
<dbReference type="GO" id="GO:0004527">
    <property type="term" value="F:exonuclease activity"/>
    <property type="evidence" value="ECO:0007669"/>
    <property type="project" value="UniProtKB-KW"/>
</dbReference>
<reference evidence="2 3" key="1">
    <citation type="submission" date="2018-07" db="EMBL/GenBank/DDBJ databases">
        <authorList>
            <person name="Dixon J."/>
            <person name="Knudsen H.R."/>
            <person name="Rock W."/>
            <person name="Scott A.N."/>
            <person name="Walsdorf S.L."/>
            <person name="Layton S.R."/>
            <person name="Nayek S."/>
            <person name="Kim T."/>
            <person name="Hughes L.E."/>
            <person name="Garlena R.A."/>
            <person name="Russell D.A."/>
            <person name="Pope W.H."/>
            <person name="Jacobs-Sera D."/>
            <person name="Hatfull G.F."/>
        </authorList>
    </citation>
    <scope>NUCLEOTIDE SEQUENCE [LARGE SCALE GENOMIC DNA]</scope>
</reference>
<evidence type="ECO:0000259" key="1">
    <source>
        <dbReference type="SMART" id="SM00479"/>
    </source>
</evidence>
<dbReference type="SUPFAM" id="SSF53098">
    <property type="entry name" value="Ribonuclease H-like"/>
    <property type="match status" value="1"/>
</dbReference>
<dbReference type="Pfam" id="PF00929">
    <property type="entry name" value="RNase_T"/>
    <property type="match status" value="1"/>
</dbReference>
<sequence>MKELVFVDTETTGLDASSDKLVELSYATLNSDIKTLYFGVTEVPSFIDDLTQFFKRGVDKMPRATNGELLEFSMVLGNNTMVAANPAFDQSFLKVNGLWNAHYRMLDIESYAMSKLDLDQVPSMFQIVQELEKRGYSLTQPDHSSYNDVKALREAYNILRYM</sequence>
<organism evidence="2 3">
    <name type="scientific">Streptomyces phage SparkleGoddess</name>
    <dbReference type="NCBI Taxonomy" id="2283305"/>
    <lineage>
        <taxon>Viruses</taxon>
        <taxon>Duplodnaviria</taxon>
        <taxon>Heunggongvirae</taxon>
        <taxon>Uroviricota</taxon>
        <taxon>Caudoviricetes</taxon>
        <taxon>Stanwilliamsviridae</taxon>
        <taxon>Loccivirinae</taxon>
        <taxon>Gilsonvirus</taxon>
        <taxon>Gilsonvirus comrade</taxon>
    </lineage>
</organism>
<keyword evidence="2" id="KW-0540">Nuclease</keyword>
<proteinExistence type="predicted"/>
<dbReference type="InterPro" id="IPR036397">
    <property type="entry name" value="RNaseH_sf"/>
</dbReference>
<accession>A0A345ME12</accession>
<evidence type="ECO:0000313" key="3">
    <source>
        <dbReference type="Proteomes" id="UP000259914"/>
    </source>
</evidence>
<name>A0A345ME12_9CAUD</name>
<gene>
    <name evidence="2" type="primary">81</name>
    <name evidence="2" type="ORF">SEA_SPARKLEGODDESS_81</name>
</gene>
<dbReference type="InterPro" id="IPR013520">
    <property type="entry name" value="Ribonucl_H"/>
</dbReference>
<dbReference type="EMBL" id="MH590589">
    <property type="protein sequence ID" value="AXH68793.1"/>
    <property type="molecule type" value="Genomic_DNA"/>
</dbReference>
<dbReference type="Proteomes" id="UP000259914">
    <property type="component" value="Segment"/>
</dbReference>
<feature type="domain" description="Exonuclease" evidence="1">
    <location>
        <begin position="3"/>
        <end position="162"/>
    </location>
</feature>
<keyword evidence="2" id="KW-0269">Exonuclease</keyword>
<dbReference type="Gene3D" id="3.30.420.10">
    <property type="entry name" value="Ribonuclease H-like superfamily/Ribonuclease H"/>
    <property type="match status" value="1"/>
</dbReference>